<organism evidence="1 2">
    <name type="scientific">Nocardioides simplex</name>
    <name type="common">Arthrobacter simplex</name>
    <dbReference type="NCBI Taxonomy" id="2045"/>
    <lineage>
        <taxon>Bacteria</taxon>
        <taxon>Bacillati</taxon>
        <taxon>Actinomycetota</taxon>
        <taxon>Actinomycetes</taxon>
        <taxon>Propionibacteriales</taxon>
        <taxon>Nocardioidaceae</taxon>
        <taxon>Pimelobacter</taxon>
    </lineage>
</organism>
<evidence type="ECO:0000313" key="1">
    <source>
        <dbReference type="EMBL" id="KAB2809370.1"/>
    </source>
</evidence>
<accession>A0A7J5DVZ9</accession>
<comment type="caution">
    <text evidence="1">The sequence shown here is derived from an EMBL/GenBank/DDBJ whole genome shotgun (WGS) entry which is preliminary data.</text>
</comment>
<gene>
    <name evidence="1" type="ORF">F9L07_20265</name>
</gene>
<name>A0A7J5DVZ9_NOCSI</name>
<proteinExistence type="predicted"/>
<dbReference type="RefSeq" id="WP_151581564.1">
    <property type="nucleotide sequence ID" value="NZ_WBVM01000002.1"/>
</dbReference>
<dbReference type="Proteomes" id="UP000449906">
    <property type="component" value="Unassembled WGS sequence"/>
</dbReference>
<sequence length="121" mass="13605">MKYYNYLAGPACDHVHWIADTETGGTDQNTQGINWPDWRKCVKAAPGPFSRNSTSGRTYDYGAAVKLKDAIGVDLGISRKYSRYQAVNYNVVGKKVLCGNNDWPSQSGKLRERKFDAKWLP</sequence>
<dbReference type="AlphaFoldDB" id="A0A7J5DVZ9"/>
<evidence type="ECO:0000313" key="2">
    <source>
        <dbReference type="Proteomes" id="UP000449906"/>
    </source>
</evidence>
<dbReference type="EMBL" id="WBVM01000002">
    <property type="protein sequence ID" value="KAB2809370.1"/>
    <property type="molecule type" value="Genomic_DNA"/>
</dbReference>
<reference evidence="1 2" key="1">
    <citation type="submission" date="2019-09" db="EMBL/GenBank/DDBJ databases">
        <title>Pimelobacter sp. isolated from Paulinella.</title>
        <authorList>
            <person name="Jeong S.E."/>
        </authorList>
    </citation>
    <scope>NUCLEOTIDE SEQUENCE [LARGE SCALE GENOMIC DNA]</scope>
    <source>
        <strain evidence="1 2">Pch-N</strain>
    </source>
</reference>
<protein>
    <submittedName>
        <fullName evidence="1">Uncharacterized protein</fullName>
    </submittedName>
</protein>